<feature type="domain" description="Integrase DNA-binding" evidence="3">
    <location>
        <begin position="4"/>
        <end position="92"/>
    </location>
</feature>
<keyword evidence="2" id="KW-0229">DNA integration</keyword>
<comment type="caution">
    <text evidence="4">The sequence shown here is derived from an EMBL/GenBank/DDBJ whole genome shotgun (WGS) entry which is preliminary data.</text>
</comment>
<dbReference type="Gene3D" id="3.30.160.390">
    <property type="entry name" value="Integrase, DNA-binding domain"/>
    <property type="match status" value="1"/>
</dbReference>
<evidence type="ECO:0000259" key="3">
    <source>
        <dbReference type="Pfam" id="PF13356"/>
    </source>
</evidence>
<dbReference type="Pfam" id="PF13356">
    <property type="entry name" value="Arm-DNA-bind_3"/>
    <property type="match status" value="1"/>
</dbReference>
<dbReference type="GO" id="GO:0003677">
    <property type="term" value="F:DNA binding"/>
    <property type="evidence" value="ECO:0007669"/>
    <property type="project" value="UniProtKB-KW"/>
</dbReference>
<evidence type="ECO:0000256" key="2">
    <source>
        <dbReference type="ARBA" id="ARBA00022908"/>
    </source>
</evidence>
<dbReference type="InterPro" id="IPR038488">
    <property type="entry name" value="Integrase_DNA-bd_sf"/>
</dbReference>
<name>A0ABU2ZIY7_9SPHN</name>
<evidence type="ECO:0000313" key="5">
    <source>
        <dbReference type="Proteomes" id="UP001259803"/>
    </source>
</evidence>
<dbReference type="InterPro" id="IPR025166">
    <property type="entry name" value="Integrase_DNA_bind_dom"/>
</dbReference>
<dbReference type="EMBL" id="JAVRHS010000008">
    <property type="protein sequence ID" value="MDT0576560.1"/>
    <property type="molecule type" value="Genomic_DNA"/>
</dbReference>
<dbReference type="Proteomes" id="UP001259803">
    <property type="component" value="Unassembled WGS sequence"/>
</dbReference>
<evidence type="ECO:0000256" key="1">
    <source>
        <dbReference type="ARBA" id="ARBA00008857"/>
    </source>
</evidence>
<organism evidence="4 5">
    <name type="scientific">Croceicoccus esteveae</name>
    <dbReference type="NCBI Taxonomy" id="3075597"/>
    <lineage>
        <taxon>Bacteria</taxon>
        <taxon>Pseudomonadati</taxon>
        <taxon>Pseudomonadota</taxon>
        <taxon>Alphaproteobacteria</taxon>
        <taxon>Sphingomonadales</taxon>
        <taxon>Erythrobacteraceae</taxon>
        <taxon>Croceicoccus</taxon>
    </lineage>
</organism>
<dbReference type="InterPro" id="IPR050808">
    <property type="entry name" value="Phage_Integrase"/>
</dbReference>
<proteinExistence type="inferred from homology"/>
<comment type="similarity">
    <text evidence="1">Belongs to the 'phage' integrase family.</text>
</comment>
<evidence type="ECO:0000313" key="4">
    <source>
        <dbReference type="EMBL" id="MDT0576560.1"/>
    </source>
</evidence>
<accession>A0ABU2ZIY7</accession>
<gene>
    <name evidence="4" type="ORF">RM533_10225</name>
</gene>
<dbReference type="RefSeq" id="WP_311341135.1">
    <property type="nucleotide sequence ID" value="NZ_JAVRHS010000008.1"/>
</dbReference>
<keyword evidence="4" id="KW-0238">DNA-binding</keyword>
<reference evidence="4 5" key="1">
    <citation type="submission" date="2023-09" db="EMBL/GenBank/DDBJ databases">
        <authorList>
            <person name="Rey-Velasco X."/>
        </authorList>
    </citation>
    <scope>NUCLEOTIDE SEQUENCE [LARGE SCALE GENOMIC DNA]</scope>
    <source>
        <strain evidence="4 5">F390</strain>
    </source>
</reference>
<protein>
    <submittedName>
        <fullName evidence="4">Arm DNA-binding domain-containing protein</fullName>
    </submittedName>
</protein>
<sequence length="165" mass="17974">MGKLTALAVRANLLKPGTYQDGDGLFLKVRANRDGGAGSAQGLVRIQCDGKRQTVRLGSAKIVSLAQARAKADELRNAIKVGKRDVLAEKKDEAAARVTFRVAARQYHTENAAILAVAGAKRGLQGRLWPKLRRPYEQDPNAHLGPRWSRRRAQNTVRDALLASA</sequence>
<dbReference type="PANTHER" id="PTHR30629">
    <property type="entry name" value="PROPHAGE INTEGRASE"/>
    <property type="match status" value="1"/>
</dbReference>
<keyword evidence="5" id="KW-1185">Reference proteome</keyword>
<dbReference type="PANTHER" id="PTHR30629:SF2">
    <property type="entry name" value="PROPHAGE INTEGRASE INTS-RELATED"/>
    <property type="match status" value="1"/>
</dbReference>